<dbReference type="InterPro" id="IPR036565">
    <property type="entry name" value="Mur-like_cat_sf"/>
</dbReference>
<dbReference type="InterPro" id="IPR000713">
    <property type="entry name" value="Mur_ligase_N"/>
</dbReference>
<dbReference type="InterPro" id="IPR004101">
    <property type="entry name" value="Mur_ligase_C"/>
</dbReference>
<keyword evidence="7" id="KW-0067">ATP-binding</keyword>
<evidence type="ECO:0000313" key="13">
    <source>
        <dbReference type="EMBL" id="MCM0621620.1"/>
    </source>
</evidence>
<keyword evidence="5 7" id="KW-0131">Cell cycle</keyword>
<feature type="binding site" evidence="7">
    <location>
        <position position="426"/>
    </location>
    <ligand>
        <name>meso-2,6-diaminopimelate</name>
        <dbReference type="ChEBI" id="CHEBI:57791"/>
    </ligand>
</feature>
<dbReference type="GO" id="GO:0000287">
    <property type="term" value="F:magnesium ion binding"/>
    <property type="evidence" value="ECO:0007669"/>
    <property type="project" value="UniProtKB-UniRule"/>
</dbReference>
<feature type="short sequence motif" description="Meso-diaminopimelate recognition motif" evidence="7">
    <location>
        <begin position="450"/>
        <end position="453"/>
    </location>
</feature>
<dbReference type="GO" id="GO:0071555">
    <property type="term" value="P:cell wall organization"/>
    <property type="evidence" value="ECO:0007669"/>
    <property type="project" value="UniProtKB-KW"/>
</dbReference>
<feature type="compositionally biased region" description="Basic and acidic residues" evidence="9">
    <location>
        <begin position="1"/>
        <end position="14"/>
    </location>
</feature>
<sequence>MTDETRTLDPRPLDPPRSPLASLAQHLTDLDPSAHLRGAGTGQDEGPVLTGITLATSRVRPGDLYAALPGARAHGADFAAQALEAGAVAVLTDTDGAERLASAGQEVPTLVVASPRALLGRASAYVYGEPARRLRMIGVTGTQGKTTTTRLLEGGMAAAGLVTAVVGTVGTRIAGIDVATALTTPEAPDLHGLFAVMVEQGVQVCAMEVSSHALVLGRVDGVVFDVAGFLNLGRDHLDFHPSVEDYFQAKASLFTPERARRAVVNADDEHGRRLAAETTLPVVTFSTGAVDPTDPADPAEFVDGPRGDWRVSDVRTAPSRSDVVVHPPTGEPFAAGVPLAGAYNVSNLLAAVAVAAEAGLDAAAVAAGIAGLAGVPGRLESVPGAPGFEVVVDYAHKPDAVEAAVAALRPLATGRVLVVLGAGGDRDTGKRPVMGEIAARLADVLVVTDDNPRSEDPATIRAAVLAGAEQVPAQTRAEVLEVGDRREAIATALRMARPGDIVLVAGKGHETGQMIGDVVHPFDDRVVAAELLEEIAAG</sequence>
<dbReference type="NCBIfam" id="TIGR01085">
    <property type="entry name" value="murE"/>
    <property type="match status" value="1"/>
</dbReference>
<protein>
    <recommendedName>
        <fullName evidence="7">UDP-N-acetylmuramoyl-L-alanyl-D-glutamate--2,6-diaminopimelate ligase</fullName>
        <ecNumber evidence="7">6.3.2.13</ecNumber>
    </recommendedName>
    <alternativeName>
        <fullName evidence="7">Meso-A2pm-adding enzyme</fullName>
    </alternativeName>
    <alternativeName>
        <fullName evidence="7">Meso-diaminopimelate-adding enzyme</fullName>
    </alternativeName>
    <alternativeName>
        <fullName evidence="7">UDP-MurNAc-L-Ala-D-Glu:meso-diaminopimelate ligase</fullName>
    </alternativeName>
    <alternativeName>
        <fullName evidence="7">UDP-MurNAc-tripeptide synthetase</fullName>
    </alternativeName>
    <alternativeName>
        <fullName evidence="7">UDP-N-acetylmuramyl-tripeptide synthetase</fullName>
    </alternativeName>
</protein>
<evidence type="ECO:0000256" key="4">
    <source>
        <dbReference type="ARBA" id="ARBA00022984"/>
    </source>
</evidence>
<comment type="pathway">
    <text evidence="7 8">Cell wall biogenesis; peptidoglycan biosynthesis.</text>
</comment>
<dbReference type="GO" id="GO:0008765">
    <property type="term" value="F:UDP-N-acetylmuramoylalanyl-D-glutamate-2,6-diaminopimelate ligase activity"/>
    <property type="evidence" value="ECO:0007669"/>
    <property type="project" value="UniProtKB-UniRule"/>
</dbReference>
<dbReference type="EC" id="6.3.2.13" evidence="7"/>
<organism evidence="13 14">
    <name type="scientific">Nocardioides bruguierae</name>
    <dbReference type="NCBI Taxonomy" id="2945102"/>
    <lineage>
        <taxon>Bacteria</taxon>
        <taxon>Bacillati</taxon>
        <taxon>Actinomycetota</taxon>
        <taxon>Actinomycetes</taxon>
        <taxon>Propionibacteriales</taxon>
        <taxon>Nocardioidaceae</taxon>
        <taxon>Nocardioides</taxon>
    </lineage>
</organism>
<keyword evidence="7" id="KW-0460">Magnesium</keyword>
<keyword evidence="14" id="KW-1185">Reference proteome</keyword>
<feature type="domain" description="Mur ligase C-terminal" evidence="11">
    <location>
        <begin position="377"/>
        <end position="508"/>
    </location>
</feature>
<dbReference type="GO" id="GO:0051301">
    <property type="term" value="P:cell division"/>
    <property type="evidence" value="ECO:0007669"/>
    <property type="project" value="UniProtKB-KW"/>
</dbReference>
<dbReference type="InterPro" id="IPR005761">
    <property type="entry name" value="UDP-N-AcMur-Glu-dNH2Pim_ligase"/>
</dbReference>
<dbReference type="Gene3D" id="3.40.1390.10">
    <property type="entry name" value="MurE/MurF, N-terminal domain"/>
    <property type="match status" value="1"/>
</dbReference>
<feature type="binding site" evidence="7">
    <location>
        <begin position="183"/>
        <end position="184"/>
    </location>
    <ligand>
        <name>UDP-N-acetyl-alpha-D-muramoyl-L-alanyl-D-glutamate</name>
        <dbReference type="ChEBI" id="CHEBI:83900"/>
    </ligand>
</feature>
<keyword evidence="4 7" id="KW-0573">Peptidoglycan synthesis</keyword>
<dbReference type="SUPFAM" id="SSF53623">
    <property type="entry name" value="MurD-like peptide ligases, catalytic domain"/>
    <property type="match status" value="1"/>
</dbReference>
<dbReference type="InterPro" id="IPR013221">
    <property type="entry name" value="Mur_ligase_cen"/>
</dbReference>
<dbReference type="HAMAP" id="MF_00208">
    <property type="entry name" value="MurE"/>
    <property type="match status" value="1"/>
</dbReference>
<dbReference type="Gene3D" id="3.40.1190.10">
    <property type="entry name" value="Mur-like, catalytic domain"/>
    <property type="match status" value="1"/>
</dbReference>
<comment type="function">
    <text evidence="7">Catalyzes the addition of meso-diaminopimelic acid to the nucleotide precursor UDP-N-acetylmuramoyl-L-alanyl-D-glutamate (UMAG) in the biosynthesis of bacterial cell-wall peptidoglycan.</text>
</comment>
<dbReference type="SUPFAM" id="SSF53244">
    <property type="entry name" value="MurD-like peptide ligases, peptide-binding domain"/>
    <property type="match status" value="1"/>
</dbReference>
<dbReference type="Pfam" id="PF08245">
    <property type="entry name" value="Mur_ligase_M"/>
    <property type="match status" value="1"/>
</dbReference>
<dbReference type="GO" id="GO:0005737">
    <property type="term" value="C:cytoplasm"/>
    <property type="evidence" value="ECO:0007669"/>
    <property type="project" value="UniProtKB-SubCell"/>
</dbReference>
<dbReference type="EMBL" id="JAMOIL010000021">
    <property type="protein sequence ID" value="MCM0621620.1"/>
    <property type="molecule type" value="Genomic_DNA"/>
</dbReference>
<feature type="binding site" evidence="7">
    <location>
        <begin position="141"/>
        <end position="147"/>
    </location>
    <ligand>
        <name>ATP</name>
        <dbReference type="ChEBI" id="CHEBI:30616"/>
    </ligand>
</feature>
<dbReference type="PANTHER" id="PTHR23135">
    <property type="entry name" value="MUR LIGASE FAMILY MEMBER"/>
    <property type="match status" value="1"/>
</dbReference>
<dbReference type="InterPro" id="IPR036615">
    <property type="entry name" value="Mur_ligase_C_dom_sf"/>
</dbReference>
<dbReference type="GO" id="GO:0005524">
    <property type="term" value="F:ATP binding"/>
    <property type="evidence" value="ECO:0007669"/>
    <property type="project" value="UniProtKB-UniRule"/>
</dbReference>
<reference evidence="13" key="1">
    <citation type="submission" date="2022-05" db="EMBL/GenBank/DDBJ databases">
        <authorList>
            <person name="Tuo L."/>
        </authorList>
    </citation>
    <scope>NUCLEOTIDE SEQUENCE</scope>
    <source>
        <strain evidence="13">BSK12Z-4</strain>
    </source>
</reference>
<evidence type="ECO:0000313" key="14">
    <source>
        <dbReference type="Proteomes" id="UP001139485"/>
    </source>
</evidence>
<evidence type="ECO:0000256" key="8">
    <source>
        <dbReference type="RuleBase" id="RU004135"/>
    </source>
</evidence>
<feature type="binding site" evidence="7">
    <location>
        <begin position="450"/>
        <end position="453"/>
    </location>
    <ligand>
        <name>meso-2,6-diaminopimelate</name>
        <dbReference type="ChEBI" id="CHEBI:57791"/>
    </ligand>
</feature>
<feature type="binding site" evidence="7">
    <location>
        <position position="54"/>
    </location>
    <ligand>
        <name>UDP-N-acetyl-alpha-D-muramoyl-L-alanyl-D-glutamate</name>
        <dbReference type="ChEBI" id="CHEBI:83900"/>
    </ligand>
</feature>
<evidence type="ECO:0000256" key="7">
    <source>
        <dbReference type="HAMAP-Rule" id="MF_00208"/>
    </source>
</evidence>
<keyword evidence="3 7" id="KW-0133">Cell shape</keyword>
<dbReference type="NCBIfam" id="NF001124">
    <property type="entry name" value="PRK00139.1-2"/>
    <property type="match status" value="1"/>
</dbReference>
<dbReference type="NCBIfam" id="NF001126">
    <property type="entry name" value="PRK00139.1-4"/>
    <property type="match status" value="1"/>
</dbReference>
<evidence type="ECO:0000259" key="12">
    <source>
        <dbReference type="Pfam" id="PF08245"/>
    </source>
</evidence>
<feature type="modified residue" description="N6-carboxylysine" evidence="7">
    <location>
        <position position="250"/>
    </location>
</feature>
<evidence type="ECO:0000256" key="5">
    <source>
        <dbReference type="ARBA" id="ARBA00023306"/>
    </source>
</evidence>
<name>A0A9X2D9H4_9ACTN</name>
<evidence type="ECO:0000256" key="9">
    <source>
        <dbReference type="SAM" id="MobiDB-lite"/>
    </source>
</evidence>
<evidence type="ECO:0000256" key="1">
    <source>
        <dbReference type="ARBA" id="ARBA00005898"/>
    </source>
</evidence>
<dbReference type="GO" id="GO:0008360">
    <property type="term" value="P:regulation of cell shape"/>
    <property type="evidence" value="ECO:0007669"/>
    <property type="project" value="UniProtKB-KW"/>
</dbReference>
<feature type="region of interest" description="Disordered" evidence="9">
    <location>
        <begin position="1"/>
        <end position="20"/>
    </location>
</feature>
<dbReference type="GO" id="GO:0009252">
    <property type="term" value="P:peptidoglycan biosynthetic process"/>
    <property type="evidence" value="ECO:0007669"/>
    <property type="project" value="UniProtKB-UniRule"/>
</dbReference>
<comment type="PTM">
    <text evidence="7">Carboxylation is probably crucial for Mg(2+) binding and, consequently, for the gamma-phosphate positioning of ATP.</text>
</comment>
<evidence type="ECO:0000256" key="6">
    <source>
        <dbReference type="ARBA" id="ARBA00023316"/>
    </source>
</evidence>
<comment type="caution">
    <text evidence="13">The sequence shown here is derived from an EMBL/GenBank/DDBJ whole genome shotgun (WGS) entry which is preliminary data.</text>
</comment>
<comment type="caution">
    <text evidence="7">Lacks conserved residue(s) required for the propagation of feature annotation.</text>
</comment>
<keyword evidence="6 7" id="KW-0961">Cell wall biogenesis/degradation</keyword>
<comment type="subcellular location">
    <subcellularLocation>
        <location evidence="7 8">Cytoplasm</location>
    </subcellularLocation>
</comment>
<comment type="similarity">
    <text evidence="1 7">Belongs to the MurCDEF family. MurE subfamily.</text>
</comment>
<feature type="domain" description="Mur ligase central" evidence="12">
    <location>
        <begin position="139"/>
        <end position="355"/>
    </location>
</feature>
<evidence type="ECO:0000259" key="10">
    <source>
        <dbReference type="Pfam" id="PF01225"/>
    </source>
</evidence>
<dbReference type="SUPFAM" id="SSF63418">
    <property type="entry name" value="MurE/MurF N-terminal domain"/>
    <property type="match status" value="1"/>
</dbReference>
<proteinExistence type="inferred from homology"/>
<keyword evidence="2 7" id="KW-0132">Cell division</keyword>
<dbReference type="Proteomes" id="UP001139485">
    <property type="component" value="Unassembled WGS sequence"/>
</dbReference>
<keyword evidence="7" id="KW-0547">Nucleotide-binding</keyword>
<feature type="binding site" evidence="7">
    <location>
        <position position="210"/>
    </location>
    <ligand>
        <name>UDP-N-acetyl-alpha-D-muramoyl-L-alanyl-D-glutamate</name>
        <dbReference type="ChEBI" id="CHEBI:83900"/>
    </ligand>
</feature>
<dbReference type="Pfam" id="PF02875">
    <property type="entry name" value="Mur_ligase_C"/>
    <property type="match status" value="1"/>
</dbReference>
<keyword evidence="7 13" id="KW-0436">Ligase</keyword>
<evidence type="ECO:0000256" key="3">
    <source>
        <dbReference type="ARBA" id="ARBA00022960"/>
    </source>
</evidence>
<comment type="catalytic activity">
    <reaction evidence="7">
        <text>UDP-N-acetyl-alpha-D-muramoyl-L-alanyl-D-glutamate + meso-2,6-diaminopimelate + ATP = UDP-N-acetyl-alpha-D-muramoyl-L-alanyl-gamma-D-glutamyl-meso-2,6-diaminopimelate + ADP + phosphate + H(+)</text>
        <dbReference type="Rhea" id="RHEA:23676"/>
        <dbReference type="ChEBI" id="CHEBI:15378"/>
        <dbReference type="ChEBI" id="CHEBI:30616"/>
        <dbReference type="ChEBI" id="CHEBI:43474"/>
        <dbReference type="ChEBI" id="CHEBI:57791"/>
        <dbReference type="ChEBI" id="CHEBI:83900"/>
        <dbReference type="ChEBI" id="CHEBI:83905"/>
        <dbReference type="ChEBI" id="CHEBI:456216"/>
        <dbReference type="EC" id="6.3.2.13"/>
    </reaction>
</comment>
<feature type="domain" description="Mur ligase N-terminal catalytic" evidence="10">
    <location>
        <begin position="50"/>
        <end position="124"/>
    </location>
</feature>
<keyword evidence="7" id="KW-0963">Cytoplasm</keyword>
<feature type="binding site" evidence="7">
    <location>
        <position position="510"/>
    </location>
    <ligand>
        <name>meso-2,6-diaminopimelate</name>
        <dbReference type="ChEBI" id="CHEBI:57791"/>
    </ligand>
</feature>
<dbReference type="PANTHER" id="PTHR23135:SF4">
    <property type="entry name" value="UDP-N-ACETYLMURAMOYL-L-ALANYL-D-GLUTAMATE--2,6-DIAMINOPIMELATE LIGASE MURE HOMOLOG, CHLOROPLASTIC"/>
    <property type="match status" value="1"/>
</dbReference>
<dbReference type="InterPro" id="IPR035911">
    <property type="entry name" value="MurE/MurF_N"/>
</dbReference>
<feature type="binding site" evidence="7">
    <location>
        <position position="218"/>
    </location>
    <ligand>
        <name>UDP-N-acetyl-alpha-D-muramoyl-L-alanyl-D-glutamate</name>
        <dbReference type="ChEBI" id="CHEBI:83900"/>
    </ligand>
</feature>
<dbReference type="Gene3D" id="3.90.190.20">
    <property type="entry name" value="Mur ligase, C-terminal domain"/>
    <property type="match status" value="1"/>
</dbReference>
<dbReference type="AlphaFoldDB" id="A0A9X2D9H4"/>
<accession>A0A9X2D9H4</accession>
<evidence type="ECO:0000256" key="2">
    <source>
        <dbReference type="ARBA" id="ARBA00022618"/>
    </source>
</evidence>
<feature type="binding site" evidence="7">
    <location>
        <position position="56"/>
    </location>
    <ligand>
        <name>UDP-N-acetyl-alpha-D-muramoyl-L-alanyl-D-glutamate</name>
        <dbReference type="ChEBI" id="CHEBI:83900"/>
    </ligand>
</feature>
<dbReference type="Pfam" id="PF01225">
    <property type="entry name" value="Mur_ligase"/>
    <property type="match status" value="1"/>
</dbReference>
<feature type="binding site" evidence="7">
    <location>
        <position position="506"/>
    </location>
    <ligand>
        <name>meso-2,6-diaminopimelate</name>
        <dbReference type="ChEBI" id="CHEBI:57791"/>
    </ligand>
</feature>
<gene>
    <name evidence="7" type="primary">murE</name>
    <name evidence="13" type="ORF">M8330_15105</name>
</gene>
<evidence type="ECO:0000259" key="11">
    <source>
        <dbReference type="Pfam" id="PF02875"/>
    </source>
</evidence>
<comment type="cofactor">
    <cofactor evidence="7">
        <name>Mg(2+)</name>
        <dbReference type="ChEBI" id="CHEBI:18420"/>
    </cofactor>
</comment>